<dbReference type="InterPro" id="IPR045860">
    <property type="entry name" value="Snake_toxin-like_sf"/>
</dbReference>
<feature type="domain" description="ShKT" evidence="5">
    <location>
        <begin position="257"/>
        <end position="292"/>
    </location>
</feature>
<dbReference type="InterPro" id="IPR003582">
    <property type="entry name" value="ShKT_dom"/>
</dbReference>
<dbReference type="AlphaFoldDB" id="A0A8W8JC71"/>
<proteinExistence type="predicted"/>
<dbReference type="Gene3D" id="3.10.100.10">
    <property type="entry name" value="Mannose-Binding Protein A, subunit A"/>
    <property type="match status" value="1"/>
</dbReference>
<dbReference type="PROSITE" id="PS50041">
    <property type="entry name" value="C_TYPE_LECTIN_2"/>
    <property type="match status" value="1"/>
</dbReference>
<feature type="region of interest" description="Disordered" evidence="2">
    <location>
        <begin position="386"/>
        <end position="415"/>
    </location>
</feature>
<feature type="disulfide bond" evidence="1">
    <location>
        <begin position="276"/>
        <end position="289"/>
    </location>
</feature>
<dbReference type="OMA" id="NRTHICP"/>
<protein>
    <recommendedName>
        <fullName evidence="8">C-type lectin domain-containing protein</fullName>
    </recommendedName>
</protein>
<feature type="compositionally biased region" description="Low complexity" evidence="2">
    <location>
        <begin position="205"/>
        <end position="238"/>
    </location>
</feature>
<dbReference type="PROSITE" id="PS51670">
    <property type="entry name" value="SHKT"/>
    <property type="match status" value="1"/>
</dbReference>
<keyword evidence="3" id="KW-0732">Signal</keyword>
<evidence type="ECO:0000259" key="5">
    <source>
        <dbReference type="PROSITE" id="PS51670"/>
    </source>
</evidence>
<dbReference type="EnsemblMetazoa" id="G17729.6">
    <property type="protein sequence ID" value="G17729.6:cds"/>
    <property type="gene ID" value="G17729"/>
</dbReference>
<comment type="caution">
    <text evidence="1">Lacks conserved residue(s) required for the propagation of feature annotation.</text>
</comment>
<sequence>MAVIVGVFLLFVGCAWGLDSTCDDIDADICRAFNNKVNVCADTCLSKLCPRTCNKCPRKCYSCDNVPSVQDCNRTHICPDMNYECLVHMGINSDFTPYYRLGCASTTVCVSLFGSGVDVGVPTLVGKKKRHNIEGDCCNTDLCNQHEPHHGHNKKRQFDLVLDTTTTLPDTTTMVTTTQTMPPATETMPSAAQSVPQKQTTELETSTMPPATQTMPTTTQTMPTTAQTVPTTTQTMPPATQTVTTTTMSTTAQLPVCADIDTLACQRLAVLMKDMCHDSCLVKSCPATCGKCSECYSCPFVHMPNQCFTKTMCDPGEKCYVLEEIMDDGTHGYRVGCLQEQVCTRFKNQAHTIFGRRSDHLLLTMDGNCCDGDLCNHQPLIHTTTPTTTTTTTTHAPITKPTTTKTTTHAHTHHHTVPPTTAFKDGCSYISGHHCPLGFDLVNGKCVALTNRPMTYVEAQHYCRSHCSRLMDNISDRDISHLNTYVQYALYDVNVVHLVRLGAHATRHGHFVWDSTNTEIRDITHSNIGNCVVLTPEAHHHHTQLQDDSCNVRRYSICQAVKH</sequence>
<name>A0A8W8JC71_MAGGI</name>
<dbReference type="SUPFAM" id="SSF56436">
    <property type="entry name" value="C-type lectin-like"/>
    <property type="match status" value="1"/>
</dbReference>
<evidence type="ECO:0000256" key="2">
    <source>
        <dbReference type="SAM" id="MobiDB-lite"/>
    </source>
</evidence>
<evidence type="ECO:0000256" key="1">
    <source>
        <dbReference type="PROSITE-ProRule" id="PRU01005"/>
    </source>
</evidence>
<organism evidence="6 7">
    <name type="scientific">Magallana gigas</name>
    <name type="common">Pacific oyster</name>
    <name type="synonym">Crassostrea gigas</name>
    <dbReference type="NCBI Taxonomy" id="29159"/>
    <lineage>
        <taxon>Eukaryota</taxon>
        <taxon>Metazoa</taxon>
        <taxon>Spiralia</taxon>
        <taxon>Lophotrochozoa</taxon>
        <taxon>Mollusca</taxon>
        <taxon>Bivalvia</taxon>
        <taxon>Autobranchia</taxon>
        <taxon>Pteriomorphia</taxon>
        <taxon>Ostreida</taxon>
        <taxon>Ostreoidea</taxon>
        <taxon>Ostreidae</taxon>
        <taxon>Magallana</taxon>
    </lineage>
</organism>
<feature type="region of interest" description="Disordered" evidence="2">
    <location>
        <begin position="204"/>
        <end position="238"/>
    </location>
</feature>
<dbReference type="InterPro" id="IPR016187">
    <property type="entry name" value="CTDL_fold"/>
</dbReference>
<feature type="compositionally biased region" description="Low complexity" evidence="2">
    <location>
        <begin position="180"/>
        <end position="189"/>
    </location>
</feature>
<reference evidence="6" key="1">
    <citation type="submission" date="2022-08" db="UniProtKB">
        <authorList>
            <consortium name="EnsemblMetazoa"/>
        </authorList>
    </citation>
    <scope>IDENTIFICATION</scope>
    <source>
        <strain evidence="6">05x7-T-G4-1.051#20</strain>
    </source>
</reference>
<keyword evidence="1" id="KW-1015">Disulfide bond</keyword>
<feature type="chain" id="PRO_5042431032" description="C-type lectin domain-containing protein" evidence="3">
    <location>
        <begin position="18"/>
        <end position="563"/>
    </location>
</feature>
<dbReference type="SMART" id="SM00034">
    <property type="entry name" value="CLECT"/>
    <property type="match status" value="1"/>
</dbReference>
<dbReference type="OrthoDB" id="6116415at2759"/>
<accession>A0A8W8JC71</accession>
<dbReference type="Gene3D" id="2.10.60.10">
    <property type="entry name" value="CD59"/>
    <property type="match status" value="1"/>
</dbReference>
<evidence type="ECO:0000313" key="7">
    <source>
        <dbReference type="Proteomes" id="UP000005408"/>
    </source>
</evidence>
<feature type="compositionally biased region" description="Polar residues" evidence="2">
    <location>
        <begin position="190"/>
        <end position="199"/>
    </location>
</feature>
<dbReference type="EnsemblMetazoa" id="G17729.5">
    <property type="protein sequence ID" value="G17729.5:cds"/>
    <property type="gene ID" value="G17729"/>
</dbReference>
<feature type="signal peptide" evidence="3">
    <location>
        <begin position="1"/>
        <end position="17"/>
    </location>
</feature>
<dbReference type="InterPro" id="IPR001304">
    <property type="entry name" value="C-type_lectin-like"/>
</dbReference>
<keyword evidence="7" id="KW-1185">Reference proteome</keyword>
<feature type="region of interest" description="Disordered" evidence="2">
    <location>
        <begin position="180"/>
        <end position="199"/>
    </location>
</feature>
<feature type="compositionally biased region" description="Low complexity" evidence="2">
    <location>
        <begin position="386"/>
        <end position="407"/>
    </location>
</feature>
<evidence type="ECO:0000256" key="3">
    <source>
        <dbReference type="SAM" id="SignalP"/>
    </source>
</evidence>
<evidence type="ECO:0008006" key="8">
    <source>
        <dbReference type="Google" id="ProtNLM"/>
    </source>
</evidence>
<dbReference type="Pfam" id="PF00059">
    <property type="entry name" value="Lectin_C"/>
    <property type="match status" value="1"/>
</dbReference>
<dbReference type="Proteomes" id="UP000005408">
    <property type="component" value="Unassembled WGS sequence"/>
</dbReference>
<evidence type="ECO:0000313" key="6">
    <source>
        <dbReference type="EnsemblMetazoa" id="G17729.6:cds"/>
    </source>
</evidence>
<dbReference type="CDD" id="cd00037">
    <property type="entry name" value="CLECT"/>
    <property type="match status" value="1"/>
</dbReference>
<dbReference type="InterPro" id="IPR016186">
    <property type="entry name" value="C-type_lectin-like/link_sf"/>
</dbReference>
<evidence type="ECO:0000259" key="4">
    <source>
        <dbReference type="PROSITE" id="PS50041"/>
    </source>
</evidence>
<feature type="domain" description="C-type lectin" evidence="4">
    <location>
        <begin position="442"/>
        <end position="559"/>
    </location>
</feature>